<dbReference type="Gene3D" id="2.60.220.30">
    <property type="match status" value="1"/>
</dbReference>
<sequence length="429" mass="46547">MKRMAIYALLLSGIYSCRKNDSGQTGPTPPEHGAVREKGIPAGDAVHAKIGPAGGTLATTDGRVQIEIPAGAVTKETDFSIQPVSNTLPGSPGKSYRLLPEGQTFAQPVKLTFHYDDADLANTSAQALYAAFQGNDGVWKMIPQTTLNETDQTLKVNTTHFSDWAIFAEFYLEVGSRELKPKGATTIDIMSPFLLAPLTPGAPMEIGNHYYAEENAKNIRNWQVFNEGSLNVAANKRQSTYTAPNAIPSHNPVEVSVEIYNILPPGVSRPSATGKVVLLTRIYIVDETYFFAEINGVSQSLTSIFYVEDDQGITINGNIGATTSSIMLFLAGHNTGHYPYNMDQIANTGVAVYNARPGEGYVPAYSPCYEDDVISPGGITIEKKEKSGDVEYVTGQFTATVYREEGQCPGLKIIKKSISGRFRVIRKSE</sequence>
<reference evidence="2" key="1">
    <citation type="submission" date="2020-04" db="EMBL/GenBank/DDBJ databases">
        <authorList>
            <person name="Kittiwongwattana C."/>
        </authorList>
    </citation>
    <scope>NUCLEOTIDE SEQUENCE [LARGE SCALE GENOMIC DNA]</scope>
    <source>
        <strain evidence="2">1310</strain>
    </source>
</reference>
<gene>
    <name evidence="1" type="ORF">HF329_11000</name>
</gene>
<name>A0AAE6ZF47_9BACT</name>
<organism evidence="1 2">
    <name type="scientific">Chitinophaga oryzae</name>
    <dbReference type="NCBI Taxonomy" id="2725414"/>
    <lineage>
        <taxon>Bacteria</taxon>
        <taxon>Pseudomonadati</taxon>
        <taxon>Bacteroidota</taxon>
        <taxon>Chitinophagia</taxon>
        <taxon>Chitinophagales</taxon>
        <taxon>Chitinophagaceae</taxon>
        <taxon>Chitinophaga</taxon>
    </lineage>
</organism>
<dbReference type="PROSITE" id="PS51257">
    <property type="entry name" value="PROKAR_LIPOPROTEIN"/>
    <property type="match status" value="1"/>
</dbReference>
<evidence type="ECO:0000313" key="1">
    <source>
        <dbReference type="EMBL" id="QJB31820.1"/>
    </source>
</evidence>
<dbReference type="KEGG" id="coy:HF329_11000"/>
<dbReference type="AlphaFoldDB" id="A0AAE6ZF47"/>
<protein>
    <recommendedName>
        <fullName evidence="3">ZU5 domain-containing protein</fullName>
    </recommendedName>
</protein>
<dbReference type="Proteomes" id="UP000502421">
    <property type="component" value="Chromosome"/>
</dbReference>
<dbReference type="EMBL" id="CP051205">
    <property type="protein sequence ID" value="QJB31820.1"/>
    <property type="molecule type" value="Genomic_DNA"/>
</dbReference>
<evidence type="ECO:0000313" key="2">
    <source>
        <dbReference type="Proteomes" id="UP000502421"/>
    </source>
</evidence>
<proteinExistence type="predicted"/>
<accession>A0AAE6ZF47</accession>
<dbReference type="RefSeq" id="WP_168804077.1">
    <property type="nucleotide sequence ID" value="NZ_CP051205.1"/>
</dbReference>
<evidence type="ECO:0008006" key="3">
    <source>
        <dbReference type="Google" id="ProtNLM"/>
    </source>
</evidence>